<name>A0A1G8YQE6_9MICC</name>
<dbReference type="SUPFAM" id="SSF55729">
    <property type="entry name" value="Acyl-CoA N-acyltransferases (Nat)"/>
    <property type="match status" value="1"/>
</dbReference>
<keyword evidence="3" id="KW-0689">Ribosomal protein</keyword>
<dbReference type="OrthoDB" id="5243635at2"/>
<dbReference type="Pfam" id="PF13508">
    <property type="entry name" value="Acetyltransf_7"/>
    <property type="match status" value="1"/>
</dbReference>
<evidence type="ECO:0000256" key="1">
    <source>
        <dbReference type="ARBA" id="ARBA00022679"/>
    </source>
</evidence>
<accession>A0A1G8YQE6</accession>
<reference evidence="4" key="1">
    <citation type="submission" date="2016-10" db="EMBL/GenBank/DDBJ databases">
        <authorList>
            <person name="Varghese N."/>
            <person name="Submissions S."/>
        </authorList>
    </citation>
    <scope>NUCLEOTIDE SEQUENCE [LARGE SCALE GENOMIC DNA]</scope>
    <source>
        <strain evidence="4">CGMCC 1.10783</strain>
    </source>
</reference>
<evidence type="ECO:0000313" key="3">
    <source>
        <dbReference type="EMBL" id="SDK05082.1"/>
    </source>
</evidence>
<keyword evidence="4" id="KW-1185">Reference proteome</keyword>
<keyword evidence="1" id="KW-0808">Transferase</keyword>
<dbReference type="GO" id="GO:0005840">
    <property type="term" value="C:ribosome"/>
    <property type="evidence" value="ECO:0007669"/>
    <property type="project" value="UniProtKB-KW"/>
</dbReference>
<dbReference type="AlphaFoldDB" id="A0A1G8YQE6"/>
<dbReference type="PROSITE" id="PS51186">
    <property type="entry name" value="GNAT"/>
    <property type="match status" value="1"/>
</dbReference>
<keyword evidence="3" id="KW-0687">Ribonucleoprotein</keyword>
<proteinExistence type="predicted"/>
<dbReference type="InterPro" id="IPR000182">
    <property type="entry name" value="GNAT_dom"/>
</dbReference>
<dbReference type="PANTHER" id="PTHR43877">
    <property type="entry name" value="AMINOALKYLPHOSPHONATE N-ACETYLTRANSFERASE-RELATED-RELATED"/>
    <property type="match status" value="1"/>
</dbReference>
<dbReference type="RefSeq" id="WP_074591648.1">
    <property type="nucleotide sequence ID" value="NZ_FNEI01000028.1"/>
</dbReference>
<dbReference type="InterPro" id="IPR016181">
    <property type="entry name" value="Acyl_CoA_acyltransferase"/>
</dbReference>
<organism evidence="3 4">
    <name type="scientific">Arthrobacter cupressi</name>
    <dbReference type="NCBI Taxonomy" id="1045773"/>
    <lineage>
        <taxon>Bacteria</taxon>
        <taxon>Bacillati</taxon>
        <taxon>Actinomycetota</taxon>
        <taxon>Actinomycetes</taxon>
        <taxon>Micrococcales</taxon>
        <taxon>Micrococcaceae</taxon>
        <taxon>Arthrobacter</taxon>
    </lineage>
</organism>
<sequence length="167" mass="18757">MTFTLRTATPEDAETLPRLHLAAWKESYGHLLPKEFFETREATMDESVERHRKALAGAYQPVLAHDNAGELVGMAFAAPSRDDDAPCSLELQMIYALRRVHGTGVGQALLDAVIGKDEAYLWVLEDNPRAQAFYRRNGFVPDGRRELLPPEWEELPEIRMVRPAVGG</sequence>
<dbReference type="InterPro" id="IPR050832">
    <property type="entry name" value="Bact_Acetyltransf"/>
</dbReference>
<dbReference type="Proteomes" id="UP000182130">
    <property type="component" value="Unassembled WGS sequence"/>
</dbReference>
<dbReference type="Gene3D" id="3.40.630.30">
    <property type="match status" value="1"/>
</dbReference>
<evidence type="ECO:0000256" key="2">
    <source>
        <dbReference type="ARBA" id="ARBA00023315"/>
    </source>
</evidence>
<dbReference type="GO" id="GO:0016747">
    <property type="term" value="F:acyltransferase activity, transferring groups other than amino-acyl groups"/>
    <property type="evidence" value="ECO:0007669"/>
    <property type="project" value="InterPro"/>
</dbReference>
<dbReference type="EMBL" id="FNEI01000028">
    <property type="protein sequence ID" value="SDK05082.1"/>
    <property type="molecule type" value="Genomic_DNA"/>
</dbReference>
<evidence type="ECO:0000313" key="4">
    <source>
        <dbReference type="Proteomes" id="UP000182130"/>
    </source>
</evidence>
<protein>
    <submittedName>
        <fullName evidence="3">Ribosomal protein S18 acetylase RimI</fullName>
    </submittedName>
</protein>
<dbReference type="STRING" id="1045773.SAMN05216555_1289"/>
<gene>
    <name evidence="3" type="ORF">SAMN05216555_1289</name>
</gene>
<keyword evidence="2" id="KW-0012">Acyltransferase</keyword>